<proteinExistence type="predicted"/>
<dbReference type="EMBL" id="PEIB01000001">
    <property type="protein sequence ID" value="RXJ74872.1"/>
    <property type="molecule type" value="Genomic_DNA"/>
</dbReference>
<keyword evidence="3" id="KW-1185">Reference proteome</keyword>
<evidence type="ECO:0000313" key="2">
    <source>
        <dbReference type="EMBL" id="RXJ74872.1"/>
    </source>
</evidence>
<comment type="caution">
    <text evidence="2">The sequence shown here is derived from an EMBL/GenBank/DDBJ whole genome shotgun (WGS) entry which is preliminary data.</text>
</comment>
<feature type="signal peptide" evidence="1">
    <location>
        <begin position="1"/>
        <end position="19"/>
    </location>
</feature>
<keyword evidence="1" id="KW-0732">Signal</keyword>
<dbReference type="Proteomes" id="UP000290287">
    <property type="component" value="Unassembled WGS sequence"/>
</dbReference>
<dbReference type="Pfam" id="PF16549">
    <property type="entry name" value="T2SSS_2"/>
    <property type="match status" value="1"/>
</dbReference>
<reference evidence="2 3" key="1">
    <citation type="submission" date="2017-10" db="EMBL/GenBank/DDBJ databases">
        <title>Nyctiphanis sp. nov., isolated from the stomach of the euphausiid Nyctiphanes simplex (Hansen, 1911) in the Gulf of California.</title>
        <authorList>
            <person name="Gomez-Gil B."/>
            <person name="Aguilar-Mendez M."/>
            <person name="Lopez-Cortes A."/>
            <person name="Gomez-Gutierrez J."/>
            <person name="Roque A."/>
            <person name="Lang E."/>
            <person name="Gonzalez-Castillo A."/>
        </authorList>
    </citation>
    <scope>NUCLEOTIDE SEQUENCE [LARGE SCALE GENOMIC DNA]</scope>
    <source>
        <strain evidence="2 3">CAIM 600</strain>
    </source>
</reference>
<dbReference type="AlphaFoldDB" id="A0A4Q0YU98"/>
<evidence type="ECO:0000256" key="1">
    <source>
        <dbReference type="SAM" id="SignalP"/>
    </source>
</evidence>
<sequence>MQRKLGMTRLLFTSVFALALSACSTTPSGNNLAESFASQRAEMLSKVVPVNLDGYSILKAKATGSNIELTMMFTGDAKKKQPEQLFQGMTTRYCNDVEILSMLETGVTYSLLVRDQRGKKILERPITISSCQG</sequence>
<protein>
    <submittedName>
        <fullName evidence="2">Uncharacterized protein</fullName>
    </submittedName>
</protein>
<dbReference type="RefSeq" id="WP_129120762.1">
    <property type="nucleotide sequence ID" value="NZ_PEIB01000001.1"/>
</dbReference>
<dbReference type="PROSITE" id="PS51257">
    <property type="entry name" value="PROKAR_LIPOPROTEIN"/>
    <property type="match status" value="1"/>
</dbReference>
<dbReference type="InterPro" id="IPR016502">
    <property type="entry name" value="T2SSS_2"/>
</dbReference>
<dbReference type="OrthoDB" id="5918264at2"/>
<feature type="chain" id="PRO_5020946785" evidence="1">
    <location>
        <begin position="20"/>
        <end position="133"/>
    </location>
</feature>
<dbReference type="Gene3D" id="3.30.300.250">
    <property type="match status" value="1"/>
</dbReference>
<gene>
    <name evidence="2" type="ORF">CS022_01330</name>
</gene>
<accession>A0A4Q0YU98</accession>
<name>A0A4Q0YU98_9GAMM</name>
<evidence type="ECO:0000313" key="3">
    <source>
        <dbReference type="Proteomes" id="UP000290287"/>
    </source>
</evidence>
<organism evidence="2 3">
    <name type="scientific">Veronia nyctiphanis</name>
    <dbReference type="NCBI Taxonomy" id="1278244"/>
    <lineage>
        <taxon>Bacteria</taxon>
        <taxon>Pseudomonadati</taxon>
        <taxon>Pseudomonadota</taxon>
        <taxon>Gammaproteobacteria</taxon>
        <taxon>Vibrionales</taxon>
        <taxon>Vibrionaceae</taxon>
        <taxon>Veronia</taxon>
    </lineage>
</organism>